<evidence type="ECO:0000313" key="2">
    <source>
        <dbReference type="EMBL" id="KAL0189549.1"/>
    </source>
</evidence>
<sequence length="51" mass="5868">RLEGVIFDCGCEIRWIQLWQLRGEAGLHTQKLYCKNGASKIRLRSMSIVSC</sequence>
<dbReference type="AlphaFoldDB" id="A0ABD0QTM6"/>
<reference evidence="2 3" key="1">
    <citation type="submission" date="2024-05" db="EMBL/GenBank/DDBJ databases">
        <title>Genome sequencing and assembly of Indian major carp, Cirrhinus mrigala (Hamilton, 1822).</title>
        <authorList>
            <person name="Mohindra V."/>
            <person name="Chowdhury L.M."/>
            <person name="Lal K."/>
            <person name="Jena J.K."/>
        </authorList>
    </citation>
    <scope>NUCLEOTIDE SEQUENCE [LARGE SCALE GENOMIC DNA]</scope>
    <source>
        <strain evidence="2">CM1030</strain>
        <tissue evidence="2">Blood</tissue>
    </source>
</reference>
<organism evidence="2 3">
    <name type="scientific">Cirrhinus mrigala</name>
    <name type="common">Mrigala</name>
    <dbReference type="NCBI Taxonomy" id="683832"/>
    <lineage>
        <taxon>Eukaryota</taxon>
        <taxon>Metazoa</taxon>
        <taxon>Chordata</taxon>
        <taxon>Craniata</taxon>
        <taxon>Vertebrata</taxon>
        <taxon>Euteleostomi</taxon>
        <taxon>Actinopterygii</taxon>
        <taxon>Neopterygii</taxon>
        <taxon>Teleostei</taxon>
        <taxon>Ostariophysi</taxon>
        <taxon>Cypriniformes</taxon>
        <taxon>Cyprinidae</taxon>
        <taxon>Labeoninae</taxon>
        <taxon>Labeonini</taxon>
        <taxon>Cirrhinus</taxon>
    </lineage>
</organism>
<dbReference type="Proteomes" id="UP001529510">
    <property type="component" value="Unassembled WGS sequence"/>
</dbReference>
<accession>A0ABD0QTM6</accession>
<proteinExistence type="predicted"/>
<feature type="non-terminal residue" evidence="2">
    <location>
        <position position="51"/>
    </location>
</feature>
<keyword evidence="3" id="KW-1185">Reference proteome</keyword>
<dbReference type="Pfam" id="PF16920">
    <property type="entry name" value="LRRCT_2"/>
    <property type="match status" value="1"/>
</dbReference>
<feature type="domain" description="Growth factor receptor NTRK leucine rich repeat C-terminal" evidence="1">
    <location>
        <begin position="8"/>
        <end position="51"/>
    </location>
</feature>
<dbReference type="InterPro" id="IPR031635">
    <property type="entry name" value="NTRK_LRRCT"/>
</dbReference>
<gene>
    <name evidence="2" type="ORF">M9458_016648</name>
</gene>
<feature type="non-terminal residue" evidence="2">
    <location>
        <position position="1"/>
    </location>
</feature>
<evidence type="ECO:0000313" key="3">
    <source>
        <dbReference type="Proteomes" id="UP001529510"/>
    </source>
</evidence>
<dbReference type="EMBL" id="JAMKFB020000007">
    <property type="protein sequence ID" value="KAL0189549.1"/>
    <property type="molecule type" value="Genomic_DNA"/>
</dbReference>
<comment type="caution">
    <text evidence="2">The sequence shown here is derived from an EMBL/GenBank/DDBJ whole genome shotgun (WGS) entry which is preliminary data.</text>
</comment>
<name>A0ABD0QTM6_CIRMR</name>
<protein>
    <recommendedName>
        <fullName evidence="1">Growth factor receptor NTRK leucine rich repeat C-terminal domain-containing protein</fullName>
    </recommendedName>
</protein>
<evidence type="ECO:0000259" key="1">
    <source>
        <dbReference type="Pfam" id="PF16920"/>
    </source>
</evidence>